<sequence length="54" mass="6106">MKLTNSTWVLGAKPTKKQARELTWTGRHTKNFKQNMGAARKPEVLALQKGRRAA</sequence>
<organism evidence="1 2">
    <name type="scientific">Synechococcus phage P60</name>
    <dbReference type="NCBI Taxonomy" id="2905923"/>
    <lineage>
        <taxon>Viruses</taxon>
        <taxon>Duplodnaviria</taxon>
        <taxon>Heunggongvirae</taxon>
        <taxon>Uroviricota</taxon>
        <taxon>Caudoviricetes</taxon>
        <taxon>Autographivirales</taxon>
        <taxon>Tiilvirus</taxon>
        <taxon>Tiilvirus P60</taxon>
    </lineage>
</organism>
<proteinExistence type="predicted"/>
<protein>
    <submittedName>
        <fullName evidence="1">Uncharacterized protein</fullName>
    </submittedName>
</protein>
<evidence type="ECO:0000313" key="2">
    <source>
        <dbReference type="Proteomes" id="UP000001761"/>
    </source>
</evidence>
<reference evidence="1 2" key="1">
    <citation type="journal article" date="2002" name="Appl. Environ. Microbiol.">
        <title>Genomic sequence and evolution of marine cyanophage P60: a new insight on lytic and lysogenic phages.</title>
        <authorList>
            <person name="Chen F."/>
            <person name="Lu J."/>
        </authorList>
    </citation>
    <scope>NUCLEOTIDE SEQUENCE</scope>
</reference>
<dbReference type="KEGG" id="vg:932727"/>
<evidence type="ECO:0000313" key="1">
    <source>
        <dbReference type="EMBL" id="AAL73293.1"/>
    </source>
</evidence>
<dbReference type="Proteomes" id="UP000001761">
    <property type="component" value="Segment"/>
</dbReference>
<keyword evidence="2" id="KW-1185">Reference proteome</keyword>
<name>Q8W6Y6_9CAUD</name>
<accession>Q8W6Y6</accession>
<gene>
    <name evidence="1" type="ORF">P60_gp01</name>
</gene>
<dbReference type="RefSeq" id="NP_570355.1">
    <property type="nucleotide sequence ID" value="NC_003390.2"/>
</dbReference>
<dbReference type="GeneID" id="932727"/>
<dbReference type="EMBL" id="AF338467">
    <property type="protein sequence ID" value="AAL73293.1"/>
    <property type="molecule type" value="Genomic_DNA"/>
</dbReference>